<dbReference type="OrthoDB" id="440566at2759"/>
<dbReference type="GO" id="GO:0005634">
    <property type="term" value="C:nucleus"/>
    <property type="evidence" value="ECO:0007669"/>
    <property type="project" value="TreeGrafter"/>
</dbReference>
<sequence>MPRSPTYSRSRTHSPVDERSPSRGESTCPFLIRIFVTKGRHTPLVDFDEGKFPLRDEFPVYGWKHSTPTSLIQTLLPCFPPLYRSPLARYAFRHVYVDASQRGLYRSRDLVAFTGRDLMTSLDLPKSGKMDMELDEAPRGGKVEEKTLEDYGFITGDLLSVFLFVPEPKVPVGQRFAPGTGPNVPSVGWGERDKNGSWTKGVPSLSIRGRGKDLVPETIPPGNWRGGAPGSGGERNGHRRSEVKGRSRSISPTREGRRESWSRR</sequence>
<feature type="compositionally biased region" description="Gly residues" evidence="2">
    <location>
        <begin position="224"/>
        <end position="234"/>
    </location>
</feature>
<feature type="region of interest" description="Disordered" evidence="2">
    <location>
        <begin position="176"/>
        <end position="264"/>
    </location>
</feature>
<comment type="similarity">
    <text evidence="1">Belongs to the SAP18 family.</text>
</comment>
<dbReference type="EMBL" id="SDIL01000198">
    <property type="protein sequence ID" value="RXK34748.1"/>
    <property type="molecule type" value="Genomic_DNA"/>
</dbReference>
<dbReference type="Pfam" id="PF06487">
    <property type="entry name" value="SAP18"/>
    <property type="match status" value="1"/>
</dbReference>
<name>A0A4Q1B7U0_TREME</name>
<dbReference type="VEuPathDB" id="FungiDB:TREMEDRAFT_67635"/>
<gene>
    <name evidence="3" type="ORF">M231_07990</name>
</gene>
<dbReference type="STRING" id="5217.A0A4Q1B7U0"/>
<dbReference type="Proteomes" id="UP000289152">
    <property type="component" value="Unassembled WGS sequence"/>
</dbReference>
<protein>
    <submittedName>
        <fullName evidence="3">Uncharacterized protein</fullName>
    </submittedName>
</protein>
<comment type="caution">
    <text evidence="3">The sequence shown here is derived from an EMBL/GenBank/DDBJ whole genome shotgun (WGS) entry which is preliminary data.</text>
</comment>
<dbReference type="AlphaFoldDB" id="A0A4Q1B7U0"/>
<feature type="compositionally biased region" description="Basic and acidic residues" evidence="2">
    <location>
        <begin position="254"/>
        <end position="264"/>
    </location>
</feature>
<dbReference type="Gene3D" id="3.10.20.550">
    <property type="entry name" value="ASAP complex, SAP18 subunit"/>
    <property type="match status" value="1"/>
</dbReference>
<reference evidence="3 4" key="1">
    <citation type="submission" date="2016-06" db="EMBL/GenBank/DDBJ databases">
        <title>Evolution of pathogenesis and genome organization in the Tremellales.</title>
        <authorList>
            <person name="Cuomo C."/>
            <person name="Litvintseva A."/>
            <person name="Heitman J."/>
            <person name="Chen Y."/>
            <person name="Sun S."/>
            <person name="Springer D."/>
            <person name="Dromer F."/>
            <person name="Young S."/>
            <person name="Zeng Q."/>
            <person name="Chapman S."/>
            <person name="Gujja S."/>
            <person name="Saif S."/>
            <person name="Birren B."/>
        </authorList>
    </citation>
    <scope>NUCLEOTIDE SEQUENCE [LARGE SCALE GENOMIC DNA]</scope>
    <source>
        <strain evidence="3 4">ATCC 28783</strain>
    </source>
</reference>
<evidence type="ECO:0000313" key="3">
    <source>
        <dbReference type="EMBL" id="RXK34748.1"/>
    </source>
</evidence>
<evidence type="ECO:0000256" key="1">
    <source>
        <dbReference type="ARBA" id="ARBA00009143"/>
    </source>
</evidence>
<dbReference type="InterPro" id="IPR042534">
    <property type="entry name" value="SAP18_sf"/>
</dbReference>
<dbReference type="PANTHER" id="PTHR13082:SF0">
    <property type="entry name" value="HISTONE DEACETYLASE COMPLEX SUBUNIT SAP18"/>
    <property type="match status" value="1"/>
</dbReference>
<feature type="region of interest" description="Disordered" evidence="2">
    <location>
        <begin position="1"/>
        <end position="25"/>
    </location>
</feature>
<dbReference type="InterPro" id="IPR010516">
    <property type="entry name" value="SAP18"/>
</dbReference>
<feature type="compositionally biased region" description="Basic and acidic residues" evidence="2">
    <location>
        <begin position="235"/>
        <end position="245"/>
    </location>
</feature>
<organism evidence="3 4">
    <name type="scientific">Tremella mesenterica</name>
    <name type="common">Jelly fungus</name>
    <dbReference type="NCBI Taxonomy" id="5217"/>
    <lineage>
        <taxon>Eukaryota</taxon>
        <taxon>Fungi</taxon>
        <taxon>Dikarya</taxon>
        <taxon>Basidiomycota</taxon>
        <taxon>Agaricomycotina</taxon>
        <taxon>Tremellomycetes</taxon>
        <taxon>Tremellales</taxon>
        <taxon>Tremellaceae</taxon>
        <taxon>Tremella</taxon>
    </lineage>
</organism>
<keyword evidence="4" id="KW-1185">Reference proteome</keyword>
<evidence type="ECO:0000313" key="4">
    <source>
        <dbReference type="Proteomes" id="UP000289152"/>
    </source>
</evidence>
<accession>A0A4Q1B7U0</accession>
<dbReference type="InParanoid" id="A0A4Q1B7U0"/>
<dbReference type="PANTHER" id="PTHR13082">
    <property type="entry name" value="SAP18"/>
    <property type="match status" value="1"/>
</dbReference>
<evidence type="ECO:0000256" key="2">
    <source>
        <dbReference type="SAM" id="MobiDB-lite"/>
    </source>
</evidence>
<proteinExistence type="inferred from homology"/>